<evidence type="ECO:0000313" key="3">
    <source>
        <dbReference type="Proteomes" id="UP001362999"/>
    </source>
</evidence>
<organism evidence="2 3">
    <name type="scientific">Favolaschia claudopus</name>
    <dbReference type="NCBI Taxonomy" id="2862362"/>
    <lineage>
        <taxon>Eukaryota</taxon>
        <taxon>Fungi</taxon>
        <taxon>Dikarya</taxon>
        <taxon>Basidiomycota</taxon>
        <taxon>Agaricomycotina</taxon>
        <taxon>Agaricomycetes</taxon>
        <taxon>Agaricomycetidae</taxon>
        <taxon>Agaricales</taxon>
        <taxon>Marasmiineae</taxon>
        <taxon>Mycenaceae</taxon>
        <taxon>Favolaschia</taxon>
    </lineage>
</organism>
<feature type="region of interest" description="Disordered" evidence="1">
    <location>
        <begin position="284"/>
        <end position="334"/>
    </location>
</feature>
<comment type="caution">
    <text evidence="2">The sequence shown here is derived from an EMBL/GenBank/DDBJ whole genome shotgun (WGS) entry which is preliminary data.</text>
</comment>
<dbReference type="Proteomes" id="UP001362999">
    <property type="component" value="Unassembled WGS sequence"/>
</dbReference>
<evidence type="ECO:0000313" key="2">
    <source>
        <dbReference type="EMBL" id="KAK7037180.1"/>
    </source>
</evidence>
<dbReference type="EMBL" id="JAWWNJ010000018">
    <property type="protein sequence ID" value="KAK7037180.1"/>
    <property type="molecule type" value="Genomic_DNA"/>
</dbReference>
<reference evidence="2 3" key="1">
    <citation type="journal article" date="2024" name="J Genomics">
        <title>Draft genome sequencing and assembly of Favolaschia claudopus CIRM-BRFM 2984 isolated from oak limbs.</title>
        <authorList>
            <person name="Navarro D."/>
            <person name="Drula E."/>
            <person name="Chaduli D."/>
            <person name="Cazenave R."/>
            <person name="Ahrendt S."/>
            <person name="Wang J."/>
            <person name="Lipzen A."/>
            <person name="Daum C."/>
            <person name="Barry K."/>
            <person name="Grigoriev I.V."/>
            <person name="Favel A."/>
            <person name="Rosso M.N."/>
            <person name="Martin F."/>
        </authorList>
    </citation>
    <scope>NUCLEOTIDE SEQUENCE [LARGE SCALE GENOMIC DNA]</scope>
    <source>
        <strain evidence="2 3">CIRM-BRFM 2984</strain>
    </source>
</reference>
<proteinExistence type="predicted"/>
<name>A0AAW0CE64_9AGAR</name>
<gene>
    <name evidence="2" type="ORF">R3P38DRAFT_2771185</name>
</gene>
<evidence type="ECO:0000256" key="1">
    <source>
        <dbReference type="SAM" id="MobiDB-lite"/>
    </source>
</evidence>
<sequence>MPLMRRRSLSRKTPTAFQTLVQEQSSDAGMPPNALRMLVVSDVSSICARGTLARMTTMNWGCRTLIHPTAPIGESLHEGACEKTREHEVVRAVKHHAAPQRISFLSNEEARSQELEGGRRRRITTTSSEECVRRGAWGDDGIQALRQSILAPQTRRSGTTEACSQEALPRSITTSKPVNVHSDLRTARWSLREMEVESRWNGLAADAPSTLISQRVLKLRTKRRKIQTAEACSQTRGPSRSQQRYMAATRLGASNPMKGAPSQPVLPVGLYVPPTKKPFLSLSSLGRSQATSSRERRSVLLSDAPAPVSSLSPESGSGGQASAHERRFLPTFVV</sequence>
<dbReference type="AlphaFoldDB" id="A0AAW0CE64"/>
<keyword evidence="3" id="KW-1185">Reference proteome</keyword>
<protein>
    <submittedName>
        <fullName evidence="2">Uncharacterized protein</fullName>
    </submittedName>
</protein>
<accession>A0AAW0CE64</accession>